<dbReference type="EMBL" id="KV875094">
    <property type="protein sequence ID" value="OIW33042.1"/>
    <property type="molecule type" value="Genomic_DNA"/>
</dbReference>
<feature type="domain" description="Methyltransferase" evidence="1">
    <location>
        <begin position="43"/>
        <end position="166"/>
    </location>
</feature>
<dbReference type="Gene3D" id="3.40.50.150">
    <property type="entry name" value="Vaccinia Virus protein VP39"/>
    <property type="match status" value="1"/>
</dbReference>
<keyword evidence="2" id="KW-0489">Methyltransferase</keyword>
<dbReference type="InParanoid" id="A0A1J7JYX8"/>
<dbReference type="GO" id="GO:0008168">
    <property type="term" value="F:methyltransferase activity"/>
    <property type="evidence" value="ECO:0007669"/>
    <property type="project" value="UniProtKB-KW"/>
</dbReference>
<dbReference type="CDD" id="cd02440">
    <property type="entry name" value="AdoMet_MTases"/>
    <property type="match status" value="1"/>
</dbReference>
<dbReference type="GO" id="GO:0032259">
    <property type="term" value="P:methylation"/>
    <property type="evidence" value="ECO:0007669"/>
    <property type="project" value="UniProtKB-KW"/>
</dbReference>
<accession>A0A1J7JYX8</accession>
<dbReference type="InterPro" id="IPR050508">
    <property type="entry name" value="Methyltransf_Superfamily"/>
</dbReference>
<reference evidence="2 3" key="1">
    <citation type="submission" date="2016-10" db="EMBL/GenBank/DDBJ databases">
        <title>Draft genome sequence of Coniochaeta ligniaria NRRL30616, a lignocellulolytic fungus for bioabatement of inhibitors in plant biomass hydrolysates.</title>
        <authorList>
            <consortium name="DOE Joint Genome Institute"/>
            <person name="Jimenez D.J."/>
            <person name="Hector R.E."/>
            <person name="Riley R."/>
            <person name="Sun H."/>
            <person name="Grigoriev I.V."/>
            <person name="Van Elsas J.D."/>
            <person name="Nichols N.N."/>
        </authorList>
    </citation>
    <scope>NUCLEOTIDE SEQUENCE [LARGE SCALE GENOMIC DNA]</scope>
    <source>
        <strain evidence="2 3">NRRL 30616</strain>
    </source>
</reference>
<evidence type="ECO:0000313" key="3">
    <source>
        <dbReference type="Proteomes" id="UP000182658"/>
    </source>
</evidence>
<evidence type="ECO:0000313" key="2">
    <source>
        <dbReference type="EMBL" id="OIW33042.1"/>
    </source>
</evidence>
<evidence type="ECO:0000259" key="1">
    <source>
        <dbReference type="Pfam" id="PF13847"/>
    </source>
</evidence>
<dbReference type="SUPFAM" id="SSF53335">
    <property type="entry name" value="S-adenosyl-L-methionine-dependent methyltransferases"/>
    <property type="match status" value="1"/>
</dbReference>
<protein>
    <submittedName>
        <fullName evidence="2">S-adenosyl-L-methionine-dependent methyltransferase</fullName>
    </submittedName>
</protein>
<gene>
    <name evidence="2" type="ORF">CONLIGDRAFT_695375</name>
</gene>
<organism evidence="2 3">
    <name type="scientific">Coniochaeta ligniaria NRRL 30616</name>
    <dbReference type="NCBI Taxonomy" id="1408157"/>
    <lineage>
        <taxon>Eukaryota</taxon>
        <taxon>Fungi</taxon>
        <taxon>Dikarya</taxon>
        <taxon>Ascomycota</taxon>
        <taxon>Pezizomycotina</taxon>
        <taxon>Sordariomycetes</taxon>
        <taxon>Sordariomycetidae</taxon>
        <taxon>Coniochaetales</taxon>
        <taxon>Coniochaetaceae</taxon>
        <taxon>Coniochaeta</taxon>
    </lineage>
</organism>
<dbReference type="InterPro" id="IPR029063">
    <property type="entry name" value="SAM-dependent_MTases_sf"/>
</dbReference>
<dbReference type="STRING" id="1408157.A0A1J7JYX8"/>
<dbReference type="AlphaFoldDB" id="A0A1J7JYX8"/>
<dbReference type="OrthoDB" id="6329284at2759"/>
<dbReference type="PANTHER" id="PTHR42912">
    <property type="entry name" value="METHYLTRANSFERASE"/>
    <property type="match status" value="1"/>
</dbReference>
<keyword evidence="2" id="KW-0808">Transferase</keyword>
<sequence length="288" mass="31502">MQFGSETQPQSAQRMYDSRAASYEDSWHPSYAIRFTSHLSIAPGDAVLDLCCGTGLKVFAAAEKVGPTGSVVGVDVSDGMLAQARQKQAANPEVGKRCLLLKGDVAKLDEVFAAAGLGGKKGAFDWITCSSAFVLLDDPSAALAHWKAFLKPGGRMAIDVPHEHNLRAGAILERVAKRLRVAMPFNRSWVESSESFIKLAEKEGLEVEKFELLERVMGEKISYYSLDEADEQFDKVVNGSLTTKLDVEEFKEKARPLFHEEWAKAAVDGKVAVADALYLYILRKAGQS</sequence>
<keyword evidence="3" id="KW-1185">Reference proteome</keyword>
<dbReference type="InterPro" id="IPR025714">
    <property type="entry name" value="Methyltranfer_dom"/>
</dbReference>
<name>A0A1J7JYX8_9PEZI</name>
<dbReference type="Pfam" id="PF13847">
    <property type="entry name" value="Methyltransf_31"/>
    <property type="match status" value="1"/>
</dbReference>
<proteinExistence type="predicted"/>
<dbReference type="PANTHER" id="PTHR42912:SF83">
    <property type="entry name" value="METHYLTRANSFERASE TYPE 11 DOMAIN-CONTAINING PROTEIN"/>
    <property type="match status" value="1"/>
</dbReference>
<dbReference type="Proteomes" id="UP000182658">
    <property type="component" value="Unassembled WGS sequence"/>
</dbReference>